<evidence type="ECO:0000259" key="8">
    <source>
        <dbReference type="PROSITE" id="PS51733"/>
    </source>
</evidence>
<name>A0A0K1PE13_9BACT</name>
<dbReference type="SUPFAM" id="SSF55681">
    <property type="entry name" value="Class II aaRS and biotin synthetases"/>
    <property type="match status" value="1"/>
</dbReference>
<dbReference type="Pfam" id="PF21948">
    <property type="entry name" value="LplA-B_cat"/>
    <property type="match status" value="1"/>
</dbReference>
<feature type="binding site" evidence="6">
    <location>
        <begin position="150"/>
        <end position="152"/>
    </location>
    <ligand>
        <name>substrate</name>
    </ligand>
</feature>
<comment type="subcellular location">
    <subcellularLocation>
        <location evidence="6">Cytoplasm</location>
    </subcellularLocation>
</comment>
<comment type="pathway">
    <text evidence="1 6">Protein modification; protein lipoylation via endogenous pathway; protein N(6)-(lipoyl)lysine from octanoyl-[acyl-carrier-protein]: step 1/2.</text>
</comment>
<keyword evidence="3" id="KW-0378">Hydrolase</keyword>
<dbReference type="UniPathway" id="UPA00538">
    <property type="reaction ID" value="UER00592"/>
</dbReference>
<dbReference type="OrthoDB" id="9787061at2"/>
<feature type="domain" description="Nudix hydrolase" evidence="7">
    <location>
        <begin position="225"/>
        <end position="356"/>
    </location>
</feature>
<comment type="catalytic activity">
    <reaction evidence="6">
        <text>octanoyl-[ACP] + L-lysyl-[protein] = N(6)-octanoyl-L-lysyl-[protein] + holo-[ACP] + H(+)</text>
        <dbReference type="Rhea" id="RHEA:17665"/>
        <dbReference type="Rhea" id="RHEA-COMP:9636"/>
        <dbReference type="Rhea" id="RHEA-COMP:9685"/>
        <dbReference type="Rhea" id="RHEA-COMP:9752"/>
        <dbReference type="Rhea" id="RHEA-COMP:9928"/>
        <dbReference type="ChEBI" id="CHEBI:15378"/>
        <dbReference type="ChEBI" id="CHEBI:29969"/>
        <dbReference type="ChEBI" id="CHEBI:64479"/>
        <dbReference type="ChEBI" id="CHEBI:78463"/>
        <dbReference type="ChEBI" id="CHEBI:78809"/>
        <dbReference type="EC" id="2.3.1.181"/>
    </reaction>
</comment>
<dbReference type="PROSITE" id="PS51733">
    <property type="entry name" value="BPL_LPL_CATALYTIC"/>
    <property type="match status" value="1"/>
</dbReference>
<evidence type="ECO:0000256" key="2">
    <source>
        <dbReference type="ARBA" id="ARBA00022679"/>
    </source>
</evidence>
<organism evidence="9 10">
    <name type="scientific">Vulgatibacter incomptus</name>
    <dbReference type="NCBI Taxonomy" id="1391653"/>
    <lineage>
        <taxon>Bacteria</taxon>
        <taxon>Pseudomonadati</taxon>
        <taxon>Myxococcota</taxon>
        <taxon>Myxococcia</taxon>
        <taxon>Myxococcales</taxon>
        <taxon>Cystobacterineae</taxon>
        <taxon>Vulgatibacteraceae</taxon>
        <taxon>Vulgatibacter</taxon>
    </lineage>
</organism>
<dbReference type="GO" id="GO:0016787">
    <property type="term" value="F:hydrolase activity"/>
    <property type="evidence" value="ECO:0007669"/>
    <property type="project" value="UniProtKB-KW"/>
</dbReference>
<evidence type="ECO:0000256" key="6">
    <source>
        <dbReference type="HAMAP-Rule" id="MF_00013"/>
    </source>
</evidence>
<dbReference type="PATRIC" id="fig|1391653.3.peg.2214"/>
<dbReference type="Proteomes" id="UP000055590">
    <property type="component" value="Chromosome"/>
</dbReference>
<keyword evidence="6" id="KW-0963">Cytoplasm</keyword>
<dbReference type="PROSITE" id="PS51462">
    <property type="entry name" value="NUDIX"/>
    <property type="match status" value="1"/>
</dbReference>
<comment type="function">
    <text evidence="5 6">Catalyzes the transfer of endogenously produced octanoic acid from octanoyl-acyl-carrier-protein onto the lipoyl domains of lipoate-dependent enzymes. Lipoyl-ACP can also act as a substrate although octanoyl-ACP is likely to be the physiological substrate.</text>
</comment>
<sequence>MDRKLVVRRLGRVEYEDGLALMQALAKARDQGRAPDTLLLLEHPPVLTMGRAAKAANVLLSPDELAAKGVEVFETDRGGDVTYHGPGQLVGYPIFDLKPDRQDVRRYVRGVEEAMIRTLAGYGITAGRVPKWTGVWVGGEEDPDAVKICAIGIHIKKWITTHGFALNVMPDLSHFGMIVPCGIAERGVSSMSQLLGKLIDPDEVAVRVAREFGEVFEWPLEERGFDLRTISVAVLREGRSGPEVLLLRRTPERGGFEQIVTGRIEAGEDAAHAAARELGEETGLSVPVTDLRYIHAFGFGDEPLFVQEHAFAAWAPRDAAVRIDPAEHVSAAWLPLEEAKAAVPFRGLRRAIDLALRHRPV</sequence>
<dbReference type="EMBL" id="CP012332">
    <property type="protein sequence ID" value="AKU91732.1"/>
    <property type="molecule type" value="Genomic_DNA"/>
</dbReference>
<dbReference type="InterPro" id="IPR020605">
    <property type="entry name" value="Octanoyltransferase_CS"/>
</dbReference>
<comment type="miscellaneous">
    <text evidence="6">In the reaction, the free carboxyl group of octanoic acid is attached via an amide linkage to the epsilon-amino group of a specific lysine residue of lipoyl domains of lipoate-dependent enzymes.</text>
</comment>
<evidence type="ECO:0000256" key="4">
    <source>
        <dbReference type="ARBA" id="ARBA00023315"/>
    </source>
</evidence>
<dbReference type="GO" id="GO:0009249">
    <property type="term" value="P:protein lipoylation"/>
    <property type="evidence" value="ECO:0007669"/>
    <property type="project" value="InterPro"/>
</dbReference>
<dbReference type="InterPro" id="IPR004143">
    <property type="entry name" value="BPL_LPL_catalytic"/>
</dbReference>
<dbReference type="KEGG" id="vin:AKJ08_2119"/>
<dbReference type="PANTHER" id="PTHR10993">
    <property type="entry name" value="OCTANOYLTRANSFERASE"/>
    <property type="match status" value="1"/>
</dbReference>
<proteinExistence type="inferred from homology"/>
<accession>A0A0K1PE13</accession>
<comment type="similarity">
    <text evidence="6">Belongs to the LipB family.</text>
</comment>
<dbReference type="Gene3D" id="3.30.930.10">
    <property type="entry name" value="Bira Bifunctional Protein, Domain 2"/>
    <property type="match status" value="1"/>
</dbReference>
<dbReference type="SUPFAM" id="SSF55811">
    <property type="entry name" value="Nudix"/>
    <property type="match status" value="1"/>
</dbReference>
<keyword evidence="2 6" id="KW-0808">Transferase</keyword>
<evidence type="ECO:0000256" key="5">
    <source>
        <dbReference type="ARBA" id="ARBA00024732"/>
    </source>
</evidence>
<feature type="domain" description="BPL/LPL catalytic" evidence="8">
    <location>
        <begin position="32"/>
        <end position="220"/>
    </location>
</feature>
<dbReference type="EC" id="2.3.1.181" evidence="6"/>
<dbReference type="CDD" id="cd16444">
    <property type="entry name" value="LipB"/>
    <property type="match status" value="1"/>
</dbReference>
<evidence type="ECO:0000313" key="9">
    <source>
        <dbReference type="EMBL" id="AKU91732.1"/>
    </source>
</evidence>
<dbReference type="Gene3D" id="3.90.79.10">
    <property type="entry name" value="Nucleoside Triphosphate Pyrophosphohydrolase"/>
    <property type="match status" value="1"/>
</dbReference>
<feature type="binding site" evidence="6">
    <location>
        <begin position="77"/>
        <end position="84"/>
    </location>
    <ligand>
        <name>substrate</name>
    </ligand>
</feature>
<dbReference type="InterPro" id="IPR015797">
    <property type="entry name" value="NUDIX_hydrolase-like_dom_sf"/>
</dbReference>
<dbReference type="GO" id="GO:0033819">
    <property type="term" value="F:lipoyl(octanoyl) transferase activity"/>
    <property type="evidence" value="ECO:0007669"/>
    <property type="project" value="UniProtKB-EC"/>
</dbReference>
<feature type="site" description="Lowers pKa of active site Cys" evidence="6">
    <location>
        <position position="147"/>
    </location>
</feature>
<dbReference type="Pfam" id="PF00293">
    <property type="entry name" value="NUDIX"/>
    <property type="match status" value="1"/>
</dbReference>
<dbReference type="PROSITE" id="PS01313">
    <property type="entry name" value="LIPB"/>
    <property type="match status" value="1"/>
</dbReference>
<reference evidence="9 10" key="1">
    <citation type="submission" date="2015-08" db="EMBL/GenBank/DDBJ databases">
        <authorList>
            <person name="Babu N.S."/>
            <person name="Beckwith C.J."/>
            <person name="Beseler K.G."/>
            <person name="Brison A."/>
            <person name="Carone J.V."/>
            <person name="Caskin T.P."/>
            <person name="Diamond M."/>
            <person name="Durham M.E."/>
            <person name="Foxe J.M."/>
            <person name="Go M."/>
            <person name="Henderson B.A."/>
            <person name="Jones I.B."/>
            <person name="McGettigan J.A."/>
            <person name="Micheletti S.J."/>
            <person name="Nasrallah M.E."/>
            <person name="Ortiz D."/>
            <person name="Piller C.R."/>
            <person name="Privatt S.R."/>
            <person name="Schneider S.L."/>
            <person name="Sharp S."/>
            <person name="Smith T.C."/>
            <person name="Stanton J.D."/>
            <person name="Ullery H.E."/>
            <person name="Wilson R.J."/>
            <person name="Serrano M.G."/>
            <person name="Buck G."/>
            <person name="Lee V."/>
            <person name="Wang Y."/>
            <person name="Carvalho R."/>
            <person name="Voegtly L."/>
            <person name="Shi R."/>
            <person name="Duckworth R."/>
            <person name="Johnson A."/>
            <person name="Loviza R."/>
            <person name="Walstead R."/>
            <person name="Shah Z."/>
            <person name="Kiflezghi M."/>
            <person name="Wade K."/>
            <person name="Ball S.L."/>
            <person name="Bradley K.W."/>
            <person name="Asai D.J."/>
            <person name="Bowman C.A."/>
            <person name="Russell D.A."/>
            <person name="Pope W.H."/>
            <person name="Jacobs-Sera D."/>
            <person name="Hendrix R.W."/>
            <person name="Hatfull G.F."/>
        </authorList>
    </citation>
    <scope>NUCLEOTIDE SEQUENCE [LARGE SCALE GENOMIC DNA]</scope>
    <source>
        <strain evidence="9 10">DSM 27710</strain>
    </source>
</reference>
<keyword evidence="4 6" id="KW-0012">Acyltransferase</keyword>
<feature type="binding site" evidence="6">
    <location>
        <begin position="163"/>
        <end position="165"/>
    </location>
    <ligand>
        <name>substrate</name>
    </ligand>
</feature>
<protein>
    <recommendedName>
        <fullName evidence="6">Octanoyltransferase</fullName>
        <ecNumber evidence="6">2.3.1.181</ecNumber>
    </recommendedName>
    <alternativeName>
        <fullName evidence="6">Lipoate-protein ligase B</fullName>
    </alternativeName>
    <alternativeName>
        <fullName evidence="6">Lipoyl/octanoyl transferase</fullName>
    </alternativeName>
    <alternativeName>
        <fullName evidence="6">Octanoyl-[acyl-carrier-protein]-protein N-octanoyltransferase</fullName>
    </alternativeName>
</protein>
<feature type="active site" description="Acyl-thioester intermediate" evidence="6">
    <location>
        <position position="181"/>
    </location>
</feature>
<evidence type="ECO:0000259" key="7">
    <source>
        <dbReference type="PROSITE" id="PS51462"/>
    </source>
</evidence>
<dbReference type="AlphaFoldDB" id="A0A0K1PE13"/>
<dbReference type="InterPro" id="IPR000086">
    <property type="entry name" value="NUDIX_hydrolase_dom"/>
</dbReference>
<dbReference type="InterPro" id="IPR020084">
    <property type="entry name" value="NUDIX_hydrolase_CS"/>
</dbReference>
<evidence type="ECO:0000313" key="10">
    <source>
        <dbReference type="Proteomes" id="UP000055590"/>
    </source>
</evidence>
<dbReference type="NCBIfam" id="TIGR00214">
    <property type="entry name" value="lipB"/>
    <property type="match status" value="1"/>
</dbReference>
<evidence type="ECO:0000256" key="3">
    <source>
        <dbReference type="ARBA" id="ARBA00022801"/>
    </source>
</evidence>
<keyword evidence="10" id="KW-1185">Reference proteome</keyword>
<dbReference type="InterPro" id="IPR000544">
    <property type="entry name" value="Octanoyltransferase"/>
</dbReference>
<gene>
    <name evidence="6" type="primary">lipB</name>
    <name evidence="9" type="ORF">AKJ08_2119</name>
</gene>
<dbReference type="InterPro" id="IPR045864">
    <property type="entry name" value="aa-tRNA-synth_II/BPL/LPL"/>
</dbReference>
<evidence type="ECO:0000256" key="1">
    <source>
        <dbReference type="ARBA" id="ARBA00004821"/>
    </source>
</evidence>
<dbReference type="PROSITE" id="PS00893">
    <property type="entry name" value="NUDIX_BOX"/>
    <property type="match status" value="1"/>
</dbReference>
<dbReference type="HAMAP" id="MF_00013">
    <property type="entry name" value="LipB"/>
    <property type="match status" value="1"/>
</dbReference>
<dbReference type="RefSeq" id="WP_050726003.1">
    <property type="nucleotide sequence ID" value="NZ_CP012332.1"/>
</dbReference>
<dbReference type="GO" id="GO:0005737">
    <property type="term" value="C:cytoplasm"/>
    <property type="evidence" value="ECO:0007669"/>
    <property type="project" value="UniProtKB-SubCell"/>
</dbReference>
<dbReference type="STRING" id="1391653.AKJ08_2119"/>
<dbReference type="PANTHER" id="PTHR10993:SF7">
    <property type="entry name" value="LIPOYLTRANSFERASE 2, MITOCHONDRIAL-RELATED"/>
    <property type="match status" value="1"/>
</dbReference>
<dbReference type="NCBIfam" id="NF010925">
    <property type="entry name" value="PRK14345.1"/>
    <property type="match status" value="1"/>
</dbReference>